<gene>
    <name evidence="1" type="ORF">AmaxDRAFT_4929</name>
</gene>
<keyword evidence="2" id="KW-1185">Reference proteome</keyword>
<accession>B5W829</accession>
<protein>
    <submittedName>
        <fullName evidence="1">Uncharacterized protein</fullName>
    </submittedName>
</protein>
<organism evidence="1 2">
    <name type="scientific">Limnospira maxima CS-328</name>
    <dbReference type="NCBI Taxonomy" id="513049"/>
    <lineage>
        <taxon>Bacteria</taxon>
        <taxon>Bacillati</taxon>
        <taxon>Cyanobacteriota</taxon>
        <taxon>Cyanophyceae</taxon>
        <taxon>Oscillatoriophycideae</taxon>
        <taxon>Oscillatoriales</taxon>
        <taxon>Sirenicapillariaceae</taxon>
        <taxon>Limnospira</taxon>
    </lineage>
</organism>
<dbReference type="Proteomes" id="UP000004061">
    <property type="component" value="Unassembled WGS sequence"/>
</dbReference>
<proteinExistence type="predicted"/>
<evidence type="ECO:0000313" key="2">
    <source>
        <dbReference type="Proteomes" id="UP000004061"/>
    </source>
</evidence>
<comment type="caution">
    <text evidence="1">The sequence shown here is derived from an EMBL/GenBank/DDBJ whole genome shotgun (WGS) entry which is preliminary data.</text>
</comment>
<name>B5W829_LIMMA</name>
<reference evidence="1 2" key="1">
    <citation type="journal article" date="2011" name="Appl. Environ. Microbiol.">
        <title>Contribution of a Sodium Ion Gradient to Energy Conservation during Fermentation in the Cyanobacterium Arthrospira (Spirulina) maxima CS-328.</title>
        <authorList>
            <person name="Carrieri D."/>
            <person name="Ananyev G."/>
            <person name="Lenz O."/>
            <person name="Bryant D.A."/>
            <person name="Dismukes G.C."/>
        </authorList>
    </citation>
    <scope>NUCLEOTIDE SEQUENCE [LARGE SCALE GENOMIC DNA]</scope>
    <source>
        <strain evidence="1 2">CS-328</strain>
    </source>
</reference>
<sequence>MGMVFSTPCVAMDEHGVQSYLSRIQELVTFAKRLLGNECLLK</sequence>
<evidence type="ECO:0000313" key="1">
    <source>
        <dbReference type="EMBL" id="EDZ92307.1"/>
    </source>
</evidence>
<dbReference type="EMBL" id="ABYK01000059">
    <property type="protein sequence ID" value="EDZ92307.1"/>
    <property type="molecule type" value="Genomic_DNA"/>
</dbReference>
<dbReference type="AlphaFoldDB" id="B5W829"/>